<gene>
    <name evidence="8" type="ORF">K7B09_01195</name>
</gene>
<accession>A0ABS7TAQ4</accession>
<dbReference type="InterPro" id="IPR007267">
    <property type="entry name" value="GtrA_DPMS_TM"/>
</dbReference>
<proteinExistence type="inferred from homology"/>
<evidence type="ECO:0000256" key="1">
    <source>
        <dbReference type="ARBA" id="ARBA00004141"/>
    </source>
</evidence>
<protein>
    <submittedName>
        <fullName evidence="8">GtrA family protein</fullName>
    </submittedName>
</protein>
<evidence type="ECO:0000256" key="2">
    <source>
        <dbReference type="ARBA" id="ARBA00009399"/>
    </source>
</evidence>
<reference evidence="8" key="1">
    <citation type="submission" date="2021-09" db="EMBL/GenBank/DDBJ databases">
        <authorList>
            <person name="Wu T."/>
            <person name="Guo S.Z."/>
        </authorList>
    </citation>
    <scope>NUCLEOTIDE SEQUENCE</scope>
    <source>
        <strain evidence="8">RSS-23</strain>
    </source>
</reference>
<feature type="transmembrane region" description="Helical" evidence="6">
    <location>
        <begin position="109"/>
        <end position="126"/>
    </location>
</feature>
<dbReference type="PANTHER" id="PTHR38459">
    <property type="entry name" value="PROPHAGE BACTOPRENOL-LINKED GLUCOSE TRANSLOCASE HOMOLOG"/>
    <property type="match status" value="1"/>
</dbReference>
<dbReference type="RefSeq" id="WP_223625888.1">
    <property type="nucleotide sequence ID" value="NZ_JAIQDJ010000001.1"/>
</dbReference>
<comment type="caution">
    <text evidence="8">The sequence shown here is derived from an EMBL/GenBank/DDBJ whole genome shotgun (WGS) entry which is preliminary data.</text>
</comment>
<feature type="transmembrane region" description="Helical" evidence="6">
    <location>
        <begin position="46"/>
        <end position="64"/>
    </location>
</feature>
<keyword evidence="4 6" id="KW-1133">Transmembrane helix</keyword>
<keyword evidence="3 6" id="KW-0812">Transmembrane</keyword>
<feature type="transmembrane region" description="Helical" evidence="6">
    <location>
        <begin position="20"/>
        <end position="40"/>
    </location>
</feature>
<organism evidence="8 9">
    <name type="scientific">Thermomonas beijingensis</name>
    <dbReference type="NCBI Taxonomy" id="2872701"/>
    <lineage>
        <taxon>Bacteria</taxon>
        <taxon>Pseudomonadati</taxon>
        <taxon>Pseudomonadota</taxon>
        <taxon>Gammaproteobacteria</taxon>
        <taxon>Lysobacterales</taxon>
        <taxon>Lysobacteraceae</taxon>
        <taxon>Thermomonas</taxon>
    </lineage>
</organism>
<evidence type="ECO:0000313" key="9">
    <source>
        <dbReference type="Proteomes" id="UP001430290"/>
    </source>
</evidence>
<dbReference type="Proteomes" id="UP001430290">
    <property type="component" value="Unassembled WGS sequence"/>
</dbReference>
<comment type="similarity">
    <text evidence="2">Belongs to the GtrA family.</text>
</comment>
<feature type="domain" description="GtrA/DPMS transmembrane" evidence="7">
    <location>
        <begin position="22"/>
        <end position="132"/>
    </location>
</feature>
<sequence length="134" mass="15141">MSFERITRQLPERIRSRRRFFRFLLVGGINTAFGYAAFVACLWLGMHYAIAAAAATILGVLFNFHSTGKLVFSSTNYRHLPLFLGVYVVVYLVNVLGLSLLSMAKIPPWLGGLLLILPCAMLSYFLNSRFVFRT</sequence>
<name>A0ABS7TAQ4_9GAMM</name>
<feature type="transmembrane region" description="Helical" evidence="6">
    <location>
        <begin position="84"/>
        <end position="103"/>
    </location>
</feature>
<evidence type="ECO:0000259" key="7">
    <source>
        <dbReference type="Pfam" id="PF04138"/>
    </source>
</evidence>
<evidence type="ECO:0000313" key="8">
    <source>
        <dbReference type="EMBL" id="MBZ4184939.1"/>
    </source>
</evidence>
<evidence type="ECO:0000256" key="3">
    <source>
        <dbReference type="ARBA" id="ARBA00022692"/>
    </source>
</evidence>
<comment type="subcellular location">
    <subcellularLocation>
        <location evidence="1">Membrane</location>
        <topology evidence="1">Multi-pass membrane protein</topology>
    </subcellularLocation>
</comment>
<keyword evidence="9" id="KW-1185">Reference proteome</keyword>
<keyword evidence="5 6" id="KW-0472">Membrane</keyword>
<dbReference type="PANTHER" id="PTHR38459:SF1">
    <property type="entry name" value="PROPHAGE BACTOPRENOL-LINKED GLUCOSE TRANSLOCASE HOMOLOG"/>
    <property type="match status" value="1"/>
</dbReference>
<evidence type="ECO:0000256" key="6">
    <source>
        <dbReference type="SAM" id="Phobius"/>
    </source>
</evidence>
<dbReference type="EMBL" id="JAIQDJ010000001">
    <property type="protein sequence ID" value="MBZ4184939.1"/>
    <property type="molecule type" value="Genomic_DNA"/>
</dbReference>
<dbReference type="Pfam" id="PF04138">
    <property type="entry name" value="GtrA_DPMS_TM"/>
    <property type="match status" value="1"/>
</dbReference>
<evidence type="ECO:0000256" key="5">
    <source>
        <dbReference type="ARBA" id="ARBA00023136"/>
    </source>
</evidence>
<dbReference type="InterPro" id="IPR051401">
    <property type="entry name" value="GtrA_CellWall_Glycosyl"/>
</dbReference>
<evidence type="ECO:0000256" key="4">
    <source>
        <dbReference type="ARBA" id="ARBA00022989"/>
    </source>
</evidence>